<dbReference type="GO" id="GO:0000981">
    <property type="term" value="F:DNA-binding transcription factor activity, RNA polymerase II-specific"/>
    <property type="evidence" value="ECO:0007669"/>
    <property type="project" value="InterPro"/>
</dbReference>
<evidence type="ECO:0000256" key="4">
    <source>
        <dbReference type="ARBA" id="ARBA00023015"/>
    </source>
</evidence>
<dbReference type="Gene3D" id="4.10.240.10">
    <property type="entry name" value="Zn(2)-C6 fungal-type DNA-binding domain"/>
    <property type="match status" value="1"/>
</dbReference>
<evidence type="ECO:0000256" key="3">
    <source>
        <dbReference type="ARBA" id="ARBA00022833"/>
    </source>
</evidence>
<dbReference type="CDD" id="cd00067">
    <property type="entry name" value="GAL4"/>
    <property type="match status" value="1"/>
</dbReference>
<dbReference type="AlphaFoldDB" id="A0A9W9XB32"/>
<dbReference type="PANTHER" id="PTHR47782:SF1">
    <property type="entry name" value="PYRIMIDINE PATHWAY REGULATORY PROTEIN 1"/>
    <property type="match status" value="1"/>
</dbReference>
<keyword evidence="8" id="KW-0175">Coiled coil</keyword>
<dbReference type="PANTHER" id="PTHR47782">
    <property type="entry name" value="ZN(II)2CYS6 TRANSCRIPTION FACTOR (EUROFUNG)-RELATED"/>
    <property type="match status" value="1"/>
</dbReference>
<evidence type="ECO:0000256" key="7">
    <source>
        <dbReference type="ARBA" id="ARBA00023242"/>
    </source>
</evidence>
<feature type="coiled-coil region" evidence="8">
    <location>
        <begin position="119"/>
        <end position="153"/>
    </location>
</feature>
<keyword evidence="4" id="KW-0805">Transcription regulation</keyword>
<evidence type="ECO:0000256" key="6">
    <source>
        <dbReference type="ARBA" id="ARBA00023163"/>
    </source>
</evidence>
<dbReference type="GO" id="GO:0043565">
    <property type="term" value="F:sequence-specific DNA binding"/>
    <property type="evidence" value="ECO:0007669"/>
    <property type="project" value="TreeGrafter"/>
</dbReference>
<evidence type="ECO:0000259" key="10">
    <source>
        <dbReference type="PROSITE" id="PS00463"/>
    </source>
</evidence>
<keyword evidence="3" id="KW-0862">Zinc</keyword>
<dbReference type="InterPro" id="IPR052202">
    <property type="entry name" value="Yeast_MetPath_Reg"/>
</dbReference>
<evidence type="ECO:0000313" key="12">
    <source>
        <dbReference type="Proteomes" id="UP001147760"/>
    </source>
</evidence>
<keyword evidence="12" id="KW-1185">Reference proteome</keyword>
<evidence type="ECO:0000256" key="5">
    <source>
        <dbReference type="ARBA" id="ARBA00023125"/>
    </source>
</evidence>
<dbReference type="InterPro" id="IPR036864">
    <property type="entry name" value="Zn2-C6_fun-type_DNA-bd_sf"/>
</dbReference>
<evidence type="ECO:0000256" key="9">
    <source>
        <dbReference type="SAM" id="MobiDB-lite"/>
    </source>
</evidence>
<feature type="domain" description="Zn(2)-C6 fungal-type" evidence="10">
    <location>
        <begin position="75"/>
        <end position="103"/>
    </location>
</feature>
<dbReference type="SUPFAM" id="SSF57701">
    <property type="entry name" value="Zn2/Cys6 DNA-binding domain"/>
    <property type="match status" value="1"/>
</dbReference>
<comment type="caution">
    <text evidence="11">The sequence shown here is derived from an EMBL/GenBank/DDBJ whole genome shotgun (WGS) entry which is preliminary data.</text>
</comment>
<comment type="subcellular location">
    <subcellularLocation>
        <location evidence="1">Nucleus</location>
    </subcellularLocation>
</comment>
<evidence type="ECO:0000256" key="8">
    <source>
        <dbReference type="SAM" id="Coils"/>
    </source>
</evidence>
<dbReference type="InterPro" id="IPR001138">
    <property type="entry name" value="Zn2Cys6_DnaBD"/>
</dbReference>
<dbReference type="OrthoDB" id="4151048at2759"/>
<keyword evidence="5" id="KW-0238">DNA-binding</keyword>
<name>A0A9W9XB32_9EURO</name>
<evidence type="ECO:0000313" key="11">
    <source>
        <dbReference type="EMBL" id="KAJ5487459.1"/>
    </source>
</evidence>
<feature type="region of interest" description="Disordered" evidence="9">
    <location>
        <begin position="27"/>
        <end position="56"/>
    </location>
</feature>
<reference evidence="11" key="1">
    <citation type="submission" date="2022-12" db="EMBL/GenBank/DDBJ databases">
        <authorList>
            <person name="Petersen C."/>
        </authorList>
    </citation>
    <scope>NUCLEOTIDE SEQUENCE</scope>
    <source>
        <strain evidence="11">IBT 17660</strain>
    </source>
</reference>
<dbReference type="Pfam" id="PF00172">
    <property type="entry name" value="Zn_clus"/>
    <property type="match status" value="1"/>
</dbReference>
<dbReference type="GO" id="GO:0045944">
    <property type="term" value="P:positive regulation of transcription by RNA polymerase II"/>
    <property type="evidence" value="ECO:0007669"/>
    <property type="project" value="TreeGrafter"/>
</dbReference>
<dbReference type="Proteomes" id="UP001147760">
    <property type="component" value="Unassembled WGS sequence"/>
</dbReference>
<dbReference type="GO" id="GO:0005634">
    <property type="term" value="C:nucleus"/>
    <property type="evidence" value="ECO:0007669"/>
    <property type="project" value="UniProtKB-SubCell"/>
</dbReference>
<reference evidence="11" key="2">
    <citation type="journal article" date="2023" name="IMA Fungus">
        <title>Comparative genomic study of the Penicillium genus elucidates a diverse pangenome and 15 lateral gene transfer events.</title>
        <authorList>
            <person name="Petersen C."/>
            <person name="Sorensen T."/>
            <person name="Nielsen M.R."/>
            <person name="Sondergaard T.E."/>
            <person name="Sorensen J.L."/>
            <person name="Fitzpatrick D.A."/>
            <person name="Frisvad J.C."/>
            <person name="Nielsen K.L."/>
        </authorList>
    </citation>
    <scope>NUCLEOTIDE SEQUENCE</scope>
    <source>
        <strain evidence="11">IBT 17660</strain>
    </source>
</reference>
<keyword evidence="2" id="KW-0479">Metal-binding</keyword>
<sequence length="180" mass="20387">MKGKYSKLPNTDSICFFGTRPSNLITIPDDHVNDAPSESPPKSKKTRRSRYDPEPDWSAMVRAKVTKTQHRVGQACDRCKLKKMKCTPDPGGCACCLILNIPCKVTDRVTGETWVRGEAGRMRAIIESLKKQTEDLKEQVTQLQRKNAQLQDSLDGSYRANLMDHFEQDLDPGHHHHSKL</sequence>
<evidence type="ECO:0000256" key="2">
    <source>
        <dbReference type="ARBA" id="ARBA00022723"/>
    </source>
</evidence>
<keyword evidence="6" id="KW-0804">Transcription</keyword>
<dbReference type="SMART" id="SM00066">
    <property type="entry name" value="GAL4"/>
    <property type="match status" value="1"/>
</dbReference>
<dbReference type="PROSITE" id="PS00463">
    <property type="entry name" value="ZN2_CY6_FUNGAL_1"/>
    <property type="match status" value="1"/>
</dbReference>
<protein>
    <recommendedName>
        <fullName evidence="10">Zn(2)-C6 fungal-type domain-containing protein</fullName>
    </recommendedName>
</protein>
<evidence type="ECO:0000256" key="1">
    <source>
        <dbReference type="ARBA" id="ARBA00004123"/>
    </source>
</evidence>
<gene>
    <name evidence="11" type="ORF">N7530_001759</name>
</gene>
<keyword evidence="7" id="KW-0539">Nucleus</keyword>
<dbReference type="GO" id="GO:0008270">
    <property type="term" value="F:zinc ion binding"/>
    <property type="evidence" value="ECO:0007669"/>
    <property type="project" value="InterPro"/>
</dbReference>
<accession>A0A9W9XB32</accession>
<dbReference type="EMBL" id="JAPWDO010000001">
    <property type="protein sequence ID" value="KAJ5487459.1"/>
    <property type="molecule type" value="Genomic_DNA"/>
</dbReference>
<proteinExistence type="predicted"/>
<organism evidence="11 12">
    <name type="scientific">Penicillium desertorum</name>
    <dbReference type="NCBI Taxonomy" id="1303715"/>
    <lineage>
        <taxon>Eukaryota</taxon>
        <taxon>Fungi</taxon>
        <taxon>Dikarya</taxon>
        <taxon>Ascomycota</taxon>
        <taxon>Pezizomycotina</taxon>
        <taxon>Eurotiomycetes</taxon>
        <taxon>Eurotiomycetidae</taxon>
        <taxon>Eurotiales</taxon>
        <taxon>Aspergillaceae</taxon>
        <taxon>Penicillium</taxon>
    </lineage>
</organism>